<dbReference type="Pfam" id="PF00652">
    <property type="entry name" value="Ricin_B_lectin"/>
    <property type="match status" value="1"/>
</dbReference>
<dbReference type="SUPFAM" id="SSF50370">
    <property type="entry name" value="Ricin B-like lectins"/>
    <property type="match status" value="1"/>
</dbReference>
<reference evidence="3 4" key="1">
    <citation type="submission" date="2020-08" db="EMBL/GenBank/DDBJ databases">
        <title>Sequencing the genomes of 1000 actinobacteria strains.</title>
        <authorList>
            <person name="Klenk H.-P."/>
        </authorList>
    </citation>
    <scope>NUCLEOTIDE SEQUENCE [LARGE SCALE GENOMIC DNA]</scope>
    <source>
        <strain evidence="3 4">DSM 44786</strain>
    </source>
</reference>
<feature type="chain" id="PRO_5038445223" description="Ricin B lectin domain-containing protein" evidence="1">
    <location>
        <begin position="23"/>
        <end position="202"/>
    </location>
</feature>
<dbReference type="EMBL" id="JACHJR010000001">
    <property type="protein sequence ID" value="MBB4944492.1"/>
    <property type="molecule type" value="Genomic_DNA"/>
</dbReference>
<dbReference type="InterPro" id="IPR035992">
    <property type="entry name" value="Ricin_B-like_lectins"/>
</dbReference>
<dbReference type="CDD" id="cd00161">
    <property type="entry name" value="beta-trefoil_Ricin-like"/>
    <property type="match status" value="1"/>
</dbReference>
<feature type="domain" description="Ricin B lectin" evidence="2">
    <location>
        <begin position="64"/>
        <end position="202"/>
    </location>
</feature>
<evidence type="ECO:0000256" key="1">
    <source>
        <dbReference type="SAM" id="SignalP"/>
    </source>
</evidence>
<dbReference type="Proteomes" id="UP000573327">
    <property type="component" value="Unassembled WGS sequence"/>
</dbReference>
<dbReference type="SMART" id="SM00458">
    <property type="entry name" value="RICIN"/>
    <property type="match status" value="1"/>
</dbReference>
<evidence type="ECO:0000313" key="3">
    <source>
        <dbReference type="EMBL" id="MBB4944492.1"/>
    </source>
</evidence>
<evidence type="ECO:0000313" key="4">
    <source>
        <dbReference type="Proteomes" id="UP000573327"/>
    </source>
</evidence>
<comment type="caution">
    <text evidence="3">The sequence shown here is derived from an EMBL/GenBank/DDBJ whole genome shotgun (WGS) entry which is preliminary data.</text>
</comment>
<organism evidence="3 4">
    <name type="scientific">Kitasatospora gansuensis</name>
    <dbReference type="NCBI Taxonomy" id="258050"/>
    <lineage>
        <taxon>Bacteria</taxon>
        <taxon>Bacillati</taxon>
        <taxon>Actinomycetota</taxon>
        <taxon>Actinomycetes</taxon>
        <taxon>Kitasatosporales</taxon>
        <taxon>Streptomycetaceae</taxon>
        <taxon>Kitasatospora</taxon>
    </lineage>
</organism>
<gene>
    <name evidence="3" type="ORF">F4556_000027</name>
</gene>
<keyword evidence="1" id="KW-0732">Signal</keyword>
<protein>
    <recommendedName>
        <fullName evidence="2">Ricin B lectin domain-containing protein</fullName>
    </recommendedName>
</protein>
<keyword evidence="4" id="KW-1185">Reference proteome</keyword>
<feature type="signal peptide" evidence="1">
    <location>
        <begin position="1"/>
        <end position="22"/>
    </location>
</feature>
<dbReference type="InterPro" id="IPR000772">
    <property type="entry name" value="Ricin_B_lectin"/>
</dbReference>
<proteinExistence type="predicted"/>
<accession>A0A7W7S698</accession>
<dbReference type="RefSeq" id="WP_184910483.1">
    <property type="nucleotide sequence ID" value="NZ_JACHJR010000001.1"/>
</dbReference>
<evidence type="ECO:0000259" key="2">
    <source>
        <dbReference type="SMART" id="SM00458"/>
    </source>
</evidence>
<name>A0A7W7S698_9ACTN</name>
<dbReference type="AlphaFoldDB" id="A0A7W7S698"/>
<dbReference type="PROSITE" id="PS50231">
    <property type="entry name" value="RICIN_B_LECTIN"/>
    <property type="match status" value="1"/>
</dbReference>
<dbReference type="Gene3D" id="2.80.10.50">
    <property type="match status" value="3"/>
</dbReference>
<sequence>MTRLRIGLGIATGISTLSLALAAGTTAGAAAPAAADGSLQAEAVSAAAPPGVGSTAAPSLAASYRTTRLTNGNGGQCLDADLGTIGGNGTRVQLWGCNGWSNQTWIWTPAPGQPVGYYKIQTEKNYRCLDADLGTINGNGTKVQLWDCNGWDNQIWIWNGTTLQTLKNNRVLDADANTIPRDGTRVQLWDRNGWDNQRWIFN</sequence>